<dbReference type="AlphaFoldDB" id="A0A917HGL4"/>
<dbReference type="SMART" id="SM01329">
    <property type="entry name" value="Iso_dh"/>
    <property type="match status" value="1"/>
</dbReference>
<keyword evidence="2" id="KW-0560">Oxidoreductase</keyword>
<reference evidence="4" key="1">
    <citation type="journal article" date="2014" name="Int. J. Syst. Evol. Microbiol.">
        <title>Complete genome sequence of Corynebacterium casei LMG S-19264T (=DSM 44701T), isolated from a smear-ripened cheese.</title>
        <authorList>
            <consortium name="US DOE Joint Genome Institute (JGI-PGF)"/>
            <person name="Walter F."/>
            <person name="Albersmeier A."/>
            <person name="Kalinowski J."/>
            <person name="Ruckert C."/>
        </authorList>
    </citation>
    <scope>NUCLEOTIDE SEQUENCE</scope>
    <source>
        <strain evidence="4">CGMCC 1.12997</strain>
    </source>
</reference>
<dbReference type="GO" id="GO:0000287">
    <property type="term" value="F:magnesium ion binding"/>
    <property type="evidence" value="ECO:0007669"/>
    <property type="project" value="InterPro"/>
</dbReference>
<name>A0A917HGL4_9BACT</name>
<evidence type="ECO:0000313" key="5">
    <source>
        <dbReference type="Proteomes" id="UP000647241"/>
    </source>
</evidence>
<accession>A0A917HGL4</accession>
<comment type="similarity">
    <text evidence="1">Belongs to the isocitrate and isopropylmalate dehydrogenases family.</text>
</comment>
<proteinExistence type="inferred from homology"/>
<evidence type="ECO:0000256" key="1">
    <source>
        <dbReference type="ARBA" id="ARBA00007769"/>
    </source>
</evidence>
<sequence length="346" mass="37531">MAKTHKITLIPGDGIGPEVSGAVVKIVEAAGAATGIGFEWHRYAAGAEAFETTREYIPKALYDSIEENRVALKGPVTTPIGGGFASINVTLRKKFELFANFRPVKSLPGLKTRYPDIDLIIVRENMEDLYAGLEHEVVPGVVQALKIITEKGSTRISQFAFDYARKHNRKKVHAIHKANIMKLSDGLFLRCARKVAEEFPEVAYAEHIVDNTCMQLVMNPYQYDILLTENLYGDILSDLCSAFVGGLGLVPGANLGKECAIFEAVHGSAPDIAGKDMANPTALLQSAVLMLHHIDESATANRIQTALEQVYREGKTLTKDVGGTSGTKAFADAVLQAMEMPQTVSA</sequence>
<organism evidence="4 5">
    <name type="scientific">Edaphobacter dinghuensis</name>
    <dbReference type="NCBI Taxonomy" id="1560005"/>
    <lineage>
        <taxon>Bacteria</taxon>
        <taxon>Pseudomonadati</taxon>
        <taxon>Acidobacteriota</taxon>
        <taxon>Terriglobia</taxon>
        <taxon>Terriglobales</taxon>
        <taxon>Acidobacteriaceae</taxon>
        <taxon>Edaphobacter</taxon>
    </lineage>
</organism>
<keyword evidence="5" id="KW-1185">Reference proteome</keyword>
<reference evidence="4" key="2">
    <citation type="submission" date="2020-09" db="EMBL/GenBank/DDBJ databases">
        <authorList>
            <person name="Sun Q."/>
            <person name="Zhou Y."/>
        </authorList>
    </citation>
    <scope>NUCLEOTIDE SEQUENCE</scope>
    <source>
        <strain evidence="4">CGMCC 1.12997</strain>
    </source>
</reference>
<dbReference type="RefSeq" id="WP_188554214.1">
    <property type="nucleotide sequence ID" value="NZ_BMGT01000002.1"/>
</dbReference>
<evidence type="ECO:0000259" key="3">
    <source>
        <dbReference type="SMART" id="SM01329"/>
    </source>
</evidence>
<evidence type="ECO:0000256" key="2">
    <source>
        <dbReference type="ARBA" id="ARBA00023002"/>
    </source>
</evidence>
<comment type="caution">
    <text evidence="4">The sequence shown here is derived from an EMBL/GenBank/DDBJ whole genome shotgun (WGS) entry which is preliminary data.</text>
</comment>
<feature type="domain" description="Isopropylmalate dehydrogenase-like" evidence="3">
    <location>
        <begin position="6"/>
        <end position="334"/>
    </location>
</feature>
<protein>
    <submittedName>
        <fullName evidence="4">Isocitrate/isopropylmalate family dehydrogenase</fullName>
    </submittedName>
</protein>
<dbReference type="PROSITE" id="PS00470">
    <property type="entry name" value="IDH_IMDH"/>
    <property type="match status" value="1"/>
</dbReference>
<dbReference type="Pfam" id="PF00180">
    <property type="entry name" value="Iso_dh"/>
    <property type="match status" value="1"/>
</dbReference>
<evidence type="ECO:0000313" key="4">
    <source>
        <dbReference type="EMBL" id="GGG78877.1"/>
    </source>
</evidence>
<dbReference type="GO" id="GO:0051287">
    <property type="term" value="F:NAD binding"/>
    <property type="evidence" value="ECO:0007669"/>
    <property type="project" value="InterPro"/>
</dbReference>
<dbReference type="SUPFAM" id="SSF53659">
    <property type="entry name" value="Isocitrate/Isopropylmalate dehydrogenase-like"/>
    <property type="match status" value="1"/>
</dbReference>
<dbReference type="PANTHER" id="PTHR11835">
    <property type="entry name" value="DECARBOXYLATING DEHYDROGENASES-ISOCITRATE, ISOPROPYLMALATE, TARTRATE"/>
    <property type="match status" value="1"/>
</dbReference>
<dbReference type="PANTHER" id="PTHR11835:SF34">
    <property type="entry name" value="ISOCITRATE DEHYDROGENASE [NAD] SUBUNIT ALPHA, MITOCHONDRIAL"/>
    <property type="match status" value="1"/>
</dbReference>
<dbReference type="InterPro" id="IPR024084">
    <property type="entry name" value="IsoPropMal-DH-like_dom"/>
</dbReference>
<dbReference type="GO" id="GO:0006102">
    <property type="term" value="P:isocitrate metabolic process"/>
    <property type="evidence" value="ECO:0007669"/>
    <property type="project" value="TreeGrafter"/>
</dbReference>
<dbReference type="GO" id="GO:0004449">
    <property type="term" value="F:isocitrate dehydrogenase (NAD+) activity"/>
    <property type="evidence" value="ECO:0007669"/>
    <property type="project" value="TreeGrafter"/>
</dbReference>
<dbReference type="GO" id="GO:0006099">
    <property type="term" value="P:tricarboxylic acid cycle"/>
    <property type="evidence" value="ECO:0007669"/>
    <property type="project" value="TreeGrafter"/>
</dbReference>
<gene>
    <name evidence="4" type="ORF">GCM10011585_22620</name>
</gene>
<dbReference type="Gene3D" id="3.40.718.10">
    <property type="entry name" value="Isopropylmalate Dehydrogenase"/>
    <property type="match status" value="1"/>
</dbReference>
<dbReference type="InterPro" id="IPR019818">
    <property type="entry name" value="IsoCit/isopropylmalate_DH_CS"/>
</dbReference>
<dbReference type="EMBL" id="BMGT01000002">
    <property type="protein sequence ID" value="GGG78877.1"/>
    <property type="molecule type" value="Genomic_DNA"/>
</dbReference>
<dbReference type="FunFam" id="3.40.718.10:FF:000014">
    <property type="entry name" value="Isocitrate dehydrogenase (NAD(+))"/>
    <property type="match status" value="1"/>
</dbReference>
<dbReference type="Proteomes" id="UP000647241">
    <property type="component" value="Unassembled WGS sequence"/>
</dbReference>